<organism evidence="4 5">
    <name type="scientific">Evansella cellulosilytica (strain ATCC 21833 / DSM 2522 / FERM P-1141 / JCM 9156 / N-4)</name>
    <name type="common">Bacillus cellulosilyticus</name>
    <dbReference type="NCBI Taxonomy" id="649639"/>
    <lineage>
        <taxon>Bacteria</taxon>
        <taxon>Bacillati</taxon>
        <taxon>Bacillota</taxon>
        <taxon>Bacilli</taxon>
        <taxon>Bacillales</taxon>
        <taxon>Bacillaceae</taxon>
        <taxon>Evansella</taxon>
    </lineage>
</organism>
<evidence type="ECO:0000256" key="1">
    <source>
        <dbReference type="SAM" id="MobiDB-lite"/>
    </source>
</evidence>
<keyword evidence="2" id="KW-0812">Transmembrane</keyword>
<proteinExistence type="predicted"/>
<feature type="transmembrane region" description="Helical" evidence="2">
    <location>
        <begin position="141"/>
        <end position="164"/>
    </location>
</feature>
<dbReference type="OrthoDB" id="198399at2"/>
<dbReference type="AlphaFoldDB" id="E6TRJ1"/>
<accession>E6TRJ1</accession>
<dbReference type="PROSITE" id="PS50106">
    <property type="entry name" value="PDZ"/>
    <property type="match status" value="1"/>
</dbReference>
<name>E6TRJ1_EVAC2</name>
<protein>
    <recommendedName>
        <fullName evidence="3">PDZ domain-containing protein</fullName>
    </recommendedName>
</protein>
<dbReference type="KEGG" id="bco:Bcell_3580"/>
<feature type="transmembrane region" description="Helical" evidence="2">
    <location>
        <begin position="54"/>
        <end position="75"/>
    </location>
</feature>
<gene>
    <name evidence="4" type="ordered locus">Bcell_3580</name>
</gene>
<evidence type="ECO:0000256" key="2">
    <source>
        <dbReference type="SAM" id="Phobius"/>
    </source>
</evidence>
<dbReference type="InterPro" id="IPR036034">
    <property type="entry name" value="PDZ_sf"/>
</dbReference>
<dbReference type="Proteomes" id="UP000001401">
    <property type="component" value="Chromosome"/>
</dbReference>
<feature type="transmembrane region" description="Helical" evidence="2">
    <location>
        <begin position="15"/>
        <end position="33"/>
    </location>
</feature>
<feature type="transmembrane region" description="Helical" evidence="2">
    <location>
        <begin position="185"/>
        <end position="204"/>
    </location>
</feature>
<evidence type="ECO:0000313" key="5">
    <source>
        <dbReference type="Proteomes" id="UP000001401"/>
    </source>
</evidence>
<keyword evidence="2" id="KW-0472">Membrane</keyword>
<dbReference type="InterPro" id="IPR001478">
    <property type="entry name" value="PDZ"/>
</dbReference>
<dbReference type="HOGENOM" id="CLU_448820_0_0_9"/>
<dbReference type="eggNOG" id="COG0265">
    <property type="taxonomic scope" value="Bacteria"/>
</dbReference>
<feature type="transmembrane region" description="Helical" evidence="2">
    <location>
        <begin position="81"/>
        <end position="100"/>
    </location>
</feature>
<dbReference type="EMBL" id="CP002394">
    <property type="protein sequence ID" value="ADU31821.1"/>
    <property type="molecule type" value="Genomic_DNA"/>
</dbReference>
<feature type="transmembrane region" description="Helical" evidence="2">
    <location>
        <begin position="107"/>
        <end position="129"/>
    </location>
</feature>
<dbReference type="Gene3D" id="2.30.42.10">
    <property type="match status" value="1"/>
</dbReference>
<feature type="transmembrane region" description="Helical" evidence="2">
    <location>
        <begin position="210"/>
        <end position="230"/>
    </location>
</feature>
<feature type="region of interest" description="Disordered" evidence="1">
    <location>
        <begin position="505"/>
        <end position="577"/>
    </location>
</feature>
<keyword evidence="2" id="KW-1133">Transmembrane helix</keyword>
<dbReference type="SUPFAM" id="SSF50156">
    <property type="entry name" value="PDZ domain-like"/>
    <property type="match status" value="1"/>
</dbReference>
<keyword evidence="5" id="KW-1185">Reference proteome</keyword>
<feature type="domain" description="PDZ" evidence="3">
    <location>
        <begin position="284"/>
        <end position="362"/>
    </location>
</feature>
<dbReference type="RefSeq" id="WP_013490152.1">
    <property type="nucleotide sequence ID" value="NC_014829.1"/>
</dbReference>
<evidence type="ECO:0000259" key="3">
    <source>
        <dbReference type="PROSITE" id="PS50106"/>
    </source>
</evidence>
<feature type="compositionally biased region" description="Basic and acidic residues" evidence="1">
    <location>
        <begin position="560"/>
        <end position="574"/>
    </location>
</feature>
<sequence>MDVIGIELLKAFGRMWLHPLPYLFVLLALWFGYSRVKRERKNFHTRIYDVVHELFFPIAIGLSFGLILSIIFPIVGLEIPIGMMVLLLSLWIIVLPFRSFKYLSMTFVASIALLISFFLPEGGTGISLLNDWLSEIKAMDMVGFAWFIAVLFLAESLLIFVHGWKKTYARLTLSKRGKTIGNHEAKRLWPVPILFLFPVGNLAFEGWWPLFDSISTTGQGLMFLPFILGFQMSVQSSYSKDAVKHVGKRLILLSILLLALAGVATFIPLFVYAVAIVGILGREIIYIMHHTRDKHRTGLFTSREKGLTVLGVLPHSTAEKMGIEVGEVILKVNGWEVYSQRDLYEALQENSAFCKIQVVDRSGELRFAQSSLYEGDHHHIGLLFIPDGEMVNLSRRALRSSVVIHHDRNGGKNLKQQVNDDEDIFEYDTSASEEASASTIQAHPDVLEENSQEDVIEKSAVQAYEDAEQDEATVTNDLEREGHEMENNVDVESDIEDTTVTIEEDHDYAGEAAATSDEIIEESNTIEDPNDRNEATQAIEGSAEEDAHNSEETTEEDEQEVKSNDEEKLNKEDNDVLPYGQAAGLSAFYEEFRTASKEKKKWGKNFKK</sequence>
<evidence type="ECO:0000313" key="4">
    <source>
        <dbReference type="EMBL" id="ADU31821.1"/>
    </source>
</evidence>
<reference evidence="4 5" key="1">
    <citation type="submission" date="2010-12" db="EMBL/GenBank/DDBJ databases">
        <title>Complete sequence of Bacillus cellulosilyticus DSM 2522.</title>
        <authorList>
            <consortium name="US DOE Joint Genome Institute"/>
            <person name="Lucas S."/>
            <person name="Copeland A."/>
            <person name="Lapidus A."/>
            <person name="Cheng J.-F."/>
            <person name="Bruce D."/>
            <person name="Goodwin L."/>
            <person name="Pitluck S."/>
            <person name="Chertkov O."/>
            <person name="Detter J.C."/>
            <person name="Han C."/>
            <person name="Tapia R."/>
            <person name="Land M."/>
            <person name="Hauser L."/>
            <person name="Jeffries C."/>
            <person name="Kyrpides N."/>
            <person name="Ivanova N."/>
            <person name="Mikhailova N."/>
            <person name="Brumm P."/>
            <person name="Mead D."/>
            <person name="Woyke T."/>
        </authorList>
    </citation>
    <scope>NUCLEOTIDE SEQUENCE [LARGE SCALE GENOMIC DNA]</scope>
    <source>
        <strain evidence="5">ATCC 21833 / DSM 2522 / FERM P-1141 / JCM 9156 / N-4</strain>
    </source>
</reference>
<dbReference type="STRING" id="649639.Bcell_3580"/>
<feature type="transmembrane region" description="Helical" evidence="2">
    <location>
        <begin position="250"/>
        <end position="280"/>
    </location>
</feature>